<accession>A0A955L7W1</accession>
<dbReference type="AlphaFoldDB" id="A0A955L7W1"/>
<evidence type="ECO:0000313" key="2">
    <source>
        <dbReference type="Proteomes" id="UP000754563"/>
    </source>
</evidence>
<evidence type="ECO:0000313" key="1">
    <source>
        <dbReference type="EMBL" id="MCA9385169.1"/>
    </source>
</evidence>
<sequence length="57" mass="6477">MTTFILHGGATSIPCENNINFFKSAAHENSSTVKLLCLYPHYPREKIDNIHSKRTTE</sequence>
<organism evidence="1 2">
    <name type="scientific">Candidatus Dojkabacteria bacterium</name>
    <dbReference type="NCBI Taxonomy" id="2099670"/>
    <lineage>
        <taxon>Bacteria</taxon>
        <taxon>Candidatus Dojkabacteria</taxon>
    </lineage>
</organism>
<reference evidence="1" key="2">
    <citation type="journal article" date="2021" name="Microbiome">
        <title>Successional dynamics and alternative stable states in a saline activated sludge microbial community over 9 years.</title>
        <authorList>
            <person name="Wang Y."/>
            <person name="Ye J."/>
            <person name="Ju F."/>
            <person name="Liu L."/>
            <person name="Boyd J.A."/>
            <person name="Deng Y."/>
            <person name="Parks D.H."/>
            <person name="Jiang X."/>
            <person name="Yin X."/>
            <person name="Woodcroft B.J."/>
            <person name="Tyson G.W."/>
            <person name="Hugenholtz P."/>
            <person name="Polz M.F."/>
            <person name="Zhang T."/>
        </authorList>
    </citation>
    <scope>NUCLEOTIDE SEQUENCE</scope>
    <source>
        <strain evidence="1">HKST-UBA11</strain>
    </source>
</reference>
<gene>
    <name evidence="1" type="ORF">KC717_00810</name>
</gene>
<reference evidence="1" key="1">
    <citation type="submission" date="2020-04" db="EMBL/GenBank/DDBJ databases">
        <authorList>
            <person name="Zhang T."/>
        </authorList>
    </citation>
    <scope>NUCLEOTIDE SEQUENCE</scope>
    <source>
        <strain evidence="1">HKST-UBA11</strain>
    </source>
</reference>
<dbReference type="EMBL" id="JAGQLH010000006">
    <property type="protein sequence ID" value="MCA9385169.1"/>
    <property type="molecule type" value="Genomic_DNA"/>
</dbReference>
<name>A0A955L7W1_9BACT</name>
<protein>
    <submittedName>
        <fullName evidence="1">Uncharacterized protein</fullName>
    </submittedName>
</protein>
<proteinExistence type="predicted"/>
<comment type="caution">
    <text evidence="1">The sequence shown here is derived from an EMBL/GenBank/DDBJ whole genome shotgun (WGS) entry which is preliminary data.</text>
</comment>
<dbReference type="Proteomes" id="UP000754563">
    <property type="component" value="Unassembled WGS sequence"/>
</dbReference>